<organism evidence="1 2">
    <name type="scientific">Acetatifactor muris</name>
    <dbReference type="NCBI Taxonomy" id="879566"/>
    <lineage>
        <taxon>Bacteria</taxon>
        <taxon>Bacillati</taxon>
        <taxon>Bacillota</taxon>
        <taxon>Clostridia</taxon>
        <taxon>Lachnospirales</taxon>
        <taxon>Lachnospiraceae</taxon>
        <taxon>Acetatifactor</taxon>
    </lineage>
</organism>
<gene>
    <name evidence="1" type="ORF">AMURIS_00709</name>
</gene>
<dbReference type="AlphaFoldDB" id="A0A2K4ZC22"/>
<keyword evidence="2" id="KW-1185">Reference proteome</keyword>
<evidence type="ECO:0000313" key="1">
    <source>
        <dbReference type="EMBL" id="SOY28004.1"/>
    </source>
</evidence>
<proteinExistence type="predicted"/>
<protein>
    <recommendedName>
        <fullName evidence="3">DUF3791 domain-containing protein</fullName>
    </recommendedName>
</protein>
<name>A0A2K4ZC22_9FIRM</name>
<dbReference type="InterPro" id="IPR024269">
    <property type="entry name" value="DUF3791"/>
</dbReference>
<evidence type="ECO:0000313" key="2">
    <source>
        <dbReference type="Proteomes" id="UP000236311"/>
    </source>
</evidence>
<dbReference type="EMBL" id="OFSM01000003">
    <property type="protein sequence ID" value="SOY28004.1"/>
    <property type="molecule type" value="Genomic_DNA"/>
</dbReference>
<evidence type="ECO:0008006" key="3">
    <source>
        <dbReference type="Google" id="ProtNLM"/>
    </source>
</evidence>
<dbReference type="RefSeq" id="WP_103238115.1">
    <property type="nucleotide sequence ID" value="NZ_JANJZD010000003.1"/>
</dbReference>
<dbReference type="Pfam" id="PF12668">
    <property type="entry name" value="DUF3791"/>
    <property type="match status" value="1"/>
</dbReference>
<reference evidence="1 2" key="1">
    <citation type="submission" date="2018-01" db="EMBL/GenBank/DDBJ databases">
        <authorList>
            <person name="Gaut B.S."/>
            <person name="Morton B.R."/>
            <person name="Clegg M.T."/>
            <person name="Duvall M.R."/>
        </authorList>
    </citation>
    <scope>NUCLEOTIDE SEQUENCE [LARGE SCALE GENOMIC DNA]</scope>
    <source>
        <strain evidence="1">GP69</strain>
    </source>
</reference>
<dbReference type="Proteomes" id="UP000236311">
    <property type="component" value="Unassembled WGS sequence"/>
</dbReference>
<sequence>MREEKKQINYVVVCVNEFANKHNLTVKEAFQFLFKHKAIEFLKENYDIEHTLSLEDTLSDMLMICKKNGGMLL</sequence>
<accession>A0A2K4ZC22</accession>
<dbReference type="OrthoDB" id="9805037at2"/>